<proteinExistence type="predicted"/>
<keyword evidence="2" id="KW-1185">Reference proteome</keyword>
<dbReference type="AlphaFoldDB" id="A0A1N7SAF1"/>
<reference evidence="1" key="1">
    <citation type="submission" date="2016-12" db="EMBL/GenBank/DDBJ databases">
        <authorList>
            <person name="Moulin L."/>
        </authorList>
    </citation>
    <scope>NUCLEOTIDE SEQUENCE [LARGE SCALE GENOMIC DNA]</scope>
    <source>
        <strain evidence="1">STM 7183</strain>
    </source>
</reference>
<gene>
    <name evidence="1" type="ORF">BN2476_390043</name>
</gene>
<organism evidence="1 2">
    <name type="scientific">Paraburkholderia piptadeniae</name>
    <dbReference type="NCBI Taxonomy" id="1701573"/>
    <lineage>
        <taxon>Bacteria</taxon>
        <taxon>Pseudomonadati</taxon>
        <taxon>Pseudomonadota</taxon>
        <taxon>Betaproteobacteria</taxon>
        <taxon>Burkholderiales</taxon>
        <taxon>Burkholderiaceae</taxon>
        <taxon>Paraburkholderia</taxon>
    </lineage>
</organism>
<dbReference type="EMBL" id="CYGY02000039">
    <property type="protein sequence ID" value="SIT44379.1"/>
    <property type="molecule type" value="Genomic_DNA"/>
</dbReference>
<sequence length="40" mass="4758">MLQITNMNIANVFRLWFSDWLIRLRCVLNGTCQVKIPLVH</sequence>
<accession>A0A1N7SAF1</accession>
<dbReference type="Proteomes" id="UP000195569">
    <property type="component" value="Unassembled WGS sequence"/>
</dbReference>
<protein>
    <submittedName>
        <fullName evidence="1">Uncharacterized protein</fullName>
    </submittedName>
</protein>
<evidence type="ECO:0000313" key="2">
    <source>
        <dbReference type="Proteomes" id="UP000195569"/>
    </source>
</evidence>
<evidence type="ECO:0000313" key="1">
    <source>
        <dbReference type="EMBL" id="SIT44379.1"/>
    </source>
</evidence>
<comment type="caution">
    <text evidence="1">The sequence shown here is derived from an EMBL/GenBank/DDBJ whole genome shotgun (WGS) entry which is preliminary data.</text>
</comment>
<name>A0A1N7SAF1_9BURK</name>